<organism evidence="1 2">
    <name type="scientific">Paragonimus skrjabini miyazakii</name>
    <dbReference type="NCBI Taxonomy" id="59628"/>
    <lineage>
        <taxon>Eukaryota</taxon>
        <taxon>Metazoa</taxon>
        <taxon>Spiralia</taxon>
        <taxon>Lophotrochozoa</taxon>
        <taxon>Platyhelminthes</taxon>
        <taxon>Trematoda</taxon>
        <taxon>Digenea</taxon>
        <taxon>Plagiorchiida</taxon>
        <taxon>Troglotremata</taxon>
        <taxon>Troglotrematidae</taxon>
        <taxon>Paragonimus</taxon>
    </lineage>
</organism>
<proteinExistence type="predicted"/>
<accession>A0A8S9Z8A6</accession>
<comment type="caution">
    <text evidence="1">The sequence shown here is derived from an EMBL/GenBank/DDBJ whole genome shotgun (WGS) entry which is preliminary data.</text>
</comment>
<sequence length="51" mass="5610">MLIATGCNSIYTGALMCCNCSLTTSCPQTIWCSSRREQTDTDQYVADDKPL</sequence>
<dbReference type="EMBL" id="JTDE01000942">
    <property type="protein sequence ID" value="KAF7259988.1"/>
    <property type="molecule type" value="Genomic_DNA"/>
</dbReference>
<reference evidence="1" key="1">
    <citation type="submission" date="2019-07" db="EMBL/GenBank/DDBJ databases">
        <title>Annotation for the trematode Paragonimus miyazaki's.</title>
        <authorList>
            <person name="Choi Y.-J."/>
        </authorList>
    </citation>
    <scope>NUCLEOTIDE SEQUENCE</scope>
    <source>
        <strain evidence="1">Japan</strain>
    </source>
</reference>
<keyword evidence="2" id="KW-1185">Reference proteome</keyword>
<name>A0A8S9Z8A6_9TREM</name>
<evidence type="ECO:0000313" key="1">
    <source>
        <dbReference type="EMBL" id="KAF7259988.1"/>
    </source>
</evidence>
<protein>
    <submittedName>
        <fullName evidence="1">Uncharacterized protein</fullName>
    </submittedName>
</protein>
<evidence type="ECO:0000313" key="2">
    <source>
        <dbReference type="Proteomes" id="UP000822476"/>
    </source>
</evidence>
<gene>
    <name evidence="1" type="ORF">EG68_02409</name>
</gene>
<dbReference type="AlphaFoldDB" id="A0A8S9Z8A6"/>
<dbReference type="Proteomes" id="UP000822476">
    <property type="component" value="Unassembled WGS sequence"/>
</dbReference>